<dbReference type="CDD" id="cd01286">
    <property type="entry name" value="deoxycytidylate_deaminase"/>
    <property type="match status" value="1"/>
</dbReference>
<keyword evidence="4" id="KW-0862">Zinc</keyword>
<dbReference type="PROSITE" id="PS51747">
    <property type="entry name" value="CYT_DCMP_DEAMINASES_2"/>
    <property type="match status" value="1"/>
</dbReference>
<dbReference type="PANTHER" id="PTHR11086">
    <property type="entry name" value="DEOXYCYTIDYLATE DEAMINASE-RELATED"/>
    <property type="match status" value="1"/>
</dbReference>
<dbReference type="InterPro" id="IPR002125">
    <property type="entry name" value="CMP_dCMP_dom"/>
</dbReference>
<organism evidence="6 7">
    <name type="scientific">Brucella anthropi</name>
    <name type="common">Ochrobactrum anthropi</name>
    <dbReference type="NCBI Taxonomy" id="529"/>
    <lineage>
        <taxon>Bacteria</taxon>
        <taxon>Pseudomonadati</taxon>
        <taxon>Pseudomonadota</taxon>
        <taxon>Alphaproteobacteria</taxon>
        <taxon>Hyphomicrobiales</taxon>
        <taxon>Brucellaceae</taxon>
        <taxon>Brucella/Ochrobactrum group</taxon>
        <taxon>Brucella</taxon>
    </lineage>
</organism>
<dbReference type="InterPro" id="IPR016473">
    <property type="entry name" value="dCMP_deaminase"/>
</dbReference>
<proteinExistence type="predicted"/>
<dbReference type="InterPro" id="IPR015517">
    <property type="entry name" value="dCMP_deaminase-rel"/>
</dbReference>
<dbReference type="GO" id="GO:0005737">
    <property type="term" value="C:cytoplasm"/>
    <property type="evidence" value="ECO:0007669"/>
    <property type="project" value="TreeGrafter"/>
</dbReference>
<dbReference type="GO" id="GO:0004132">
    <property type="term" value="F:dCMP deaminase activity"/>
    <property type="evidence" value="ECO:0007669"/>
    <property type="project" value="InterPro"/>
</dbReference>
<feature type="binding site" evidence="4">
    <location>
        <position position="96"/>
    </location>
    <ligand>
        <name>Zn(2+)</name>
        <dbReference type="ChEBI" id="CHEBI:29105"/>
        <note>catalytic</note>
    </ligand>
</feature>
<dbReference type="PIRSF" id="PIRSF006019">
    <property type="entry name" value="dCMP_deaminase"/>
    <property type="match status" value="1"/>
</dbReference>
<evidence type="ECO:0000256" key="2">
    <source>
        <dbReference type="ARBA" id="ARBA00022801"/>
    </source>
</evidence>
<comment type="cofactor">
    <cofactor evidence="1 4">
        <name>Zn(2+)</name>
        <dbReference type="ChEBI" id="CHEBI:29105"/>
    </cofactor>
</comment>
<dbReference type="PANTHER" id="PTHR11086:SF18">
    <property type="entry name" value="DEOXYCYTIDYLATE DEAMINASE"/>
    <property type="match status" value="1"/>
</dbReference>
<dbReference type="Proteomes" id="UP000642265">
    <property type="component" value="Unassembled WGS sequence"/>
</dbReference>
<sequence length="149" mass="16562">MNWNQYFMGFAKHAALKSKDSTKVGAVLVGPDREVRLTGYNGPPRGVYDSEWRRERPQKYLFASHAEANLIAFAAREGIRTKNCTVYVTHMCCSACARTLIQAGVSSVVYGPGTTSMPREEFEAAETMFKEASVVLYACEEISDEKAHP</sequence>
<feature type="active site" description="Proton donor" evidence="3">
    <location>
        <position position="67"/>
    </location>
</feature>
<reference evidence="6" key="2">
    <citation type="submission" date="2020-10" db="EMBL/GenBank/DDBJ databases">
        <title>Enrichment of novel Verrucomicrobia, Bacteroidetes and Krumholzibacteria in an oxygen-limited, methane- and iron-fed bioreactor inoculated with Bothnian Sea sediments.</title>
        <authorList>
            <person name="Martins P.D."/>
            <person name="de Jong A."/>
            <person name="Lenstra W.K."/>
            <person name="van Helmond N.A.G.M."/>
            <person name="Slomp C.P."/>
            <person name="Jetten M.S.M."/>
            <person name="Welte C.U."/>
            <person name="Rasigraf O."/>
        </authorList>
    </citation>
    <scope>NUCLEOTIDE SEQUENCE</scope>
    <source>
        <strain evidence="6">MAG47</strain>
    </source>
</reference>
<feature type="binding site" evidence="4">
    <location>
        <position position="93"/>
    </location>
    <ligand>
        <name>Zn(2+)</name>
        <dbReference type="ChEBI" id="CHEBI:29105"/>
        <note>catalytic</note>
    </ligand>
</feature>
<gene>
    <name evidence="6" type="ORF">IH622_22785</name>
</gene>
<dbReference type="GO" id="GO:0006220">
    <property type="term" value="P:pyrimidine nucleotide metabolic process"/>
    <property type="evidence" value="ECO:0007669"/>
    <property type="project" value="InterPro"/>
</dbReference>
<evidence type="ECO:0000256" key="3">
    <source>
        <dbReference type="PIRSR" id="PIRSR006019-1"/>
    </source>
</evidence>
<feature type="binding site" evidence="4">
    <location>
        <position position="65"/>
    </location>
    <ligand>
        <name>Zn(2+)</name>
        <dbReference type="ChEBI" id="CHEBI:29105"/>
        <note>catalytic</note>
    </ligand>
</feature>
<name>A0A8I0TAB2_BRUAN</name>
<feature type="domain" description="CMP/dCMP-type deaminase" evidence="5">
    <location>
        <begin position="2"/>
        <end position="136"/>
    </location>
</feature>
<protein>
    <submittedName>
        <fullName evidence="6">dCMP deaminase family protein</fullName>
    </submittedName>
</protein>
<dbReference type="Gene3D" id="3.40.140.10">
    <property type="entry name" value="Cytidine Deaminase, domain 2"/>
    <property type="match status" value="1"/>
</dbReference>
<keyword evidence="4" id="KW-0479">Metal-binding</keyword>
<reference evidence="6" key="1">
    <citation type="submission" date="2020-09" db="EMBL/GenBank/DDBJ databases">
        <authorList>
            <person name="Dalcin Martins P."/>
        </authorList>
    </citation>
    <scope>NUCLEOTIDE SEQUENCE</scope>
    <source>
        <strain evidence="6">MAG47</strain>
    </source>
</reference>
<dbReference type="InterPro" id="IPR016193">
    <property type="entry name" value="Cytidine_deaminase-like"/>
</dbReference>
<dbReference type="EMBL" id="JACZKO010000063">
    <property type="protein sequence ID" value="MBE0563623.1"/>
    <property type="molecule type" value="Genomic_DNA"/>
</dbReference>
<dbReference type="SUPFAM" id="SSF53927">
    <property type="entry name" value="Cytidine deaminase-like"/>
    <property type="match status" value="1"/>
</dbReference>
<dbReference type="InterPro" id="IPR035105">
    <property type="entry name" value="Deoxycytidylate_deaminase_dom"/>
</dbReference>
<dbReference type="RefSeq" id="WP_151687921.1">
    <property type="nucleotide sequence ID" value="NZ_WBWO01000001.1"/>
</dbReference>
<dbReference type="AlphaFoldDB" id="A0A8I0TAB2"/>
<comment type="caution">
    <text evidence="6">The sequence shown here is derived from an EMBL/GenBank/DDBJ whole genome shotgun (WGS) entry which is preliminary data.</text>
</comment>
<dbReference type="Pfam" id="PF00383">
    <property type="entry name" value="dCMP_cyt_deam_1"/>
    <property type="match status" value="1"/>
</dbReference>
<accession>A0A8I0TAB2</accession>
<evidence type="ECO:0000313" key="6">
    <source>
        <dbReference type="EMBL" id="MBE0563623.1"/>
    </source>
</evidence>
<evidence type="ECO:0000313" key="7">
    <source>
        <dbReference type="Proteomes" id="UP000642265"/>
    </source>
</evidence>
<keyword evidence="2" id="KW-0378">Hydrolase</keyword>
<evidence type="ECO:0000256" key="4">
    <source>
        <dbReference type="PIRSR" id="PIRSR006019-2"/>
    </source>
</evidence>
<dbReference type="GO" id="GO:0008270">
    <property type="term" value="F:zinc ion binding"/>
    <property type="evidence" value="ECO:0007669"/>
    <property type="project" value="InterPro"/>
</dbReference>
<evidence type="ECO:0000259" key="5">
    <source>
        <dbReference type="PROSITE" id="PS51747"/>
    </source>
</evidence>
<evidence type="ECO:0000256" key="1">
    <source>
        <dbReference type="ARBA" id="ARBA00001947"/>
    </source>
</evidence>